<sequence>MGKGTQHTLFLMMMMMMMIMVCCSNDDGNDDRGLCYWRAYGCINLWRKCLYLTEASNNPPREVLCNVGNYL</sequence>
<organism evidence="2">
    <name type="scientific">Anopheles darlingi</name>
    <name type="common">Mosquito</name>
    <dbReference type="NCBI Taxonomy" id="43151"/>
    <lineage>
        <taxon>Eukaryota</taxon>
        <taxon>Metazoa</taxon>
        <taxon>Ecdysozoa</taxon>
        <taxon>Arthropoda</taxon>
        <taxon>Hexapoda</taxon>
        <taxon>Insecta</taxon>
        <taxon>Pterygota</taxon>
        <taxon>Neoptera</taxon>
        <taxon>Endopterygota</taxon>
        <taxon>Diptera</taxon>
        <taxon>Nematocera</taxon>
        <taxon>Culicoidea</taxon>
        <taxon>Culicidae</taxon>
        <taxon>Anophelinae</taxon>
        <taxon>Anopheles</taxon>
    </lineage>
</organism>
<reference evidence="2" key="1">
    <citation type="submission" date="2018-01" db="EMBL/GenBank/DDBJ databases">
        <title>An insight into the sialome of Amazonian anophelines.</title>
        <authorList>
            <person name="Ribeiro J.M."/>
            <person name="Scarpassa V."/>
            <person name="Calvo E."/>
        </authorList>
    </citation>
    <scope>NUCLEOTIDE SEQUENCE</scope>
</reference>
<dbReference type="AlphaFoldDB" id="A0A2M4D8E7"/>
<feature type="chain" id="PRO_5014837621" evidence="1">
    <location>
        <begin position="25"/>
        <end position="71"/>
    </location>
</feature>
<proteinExistence type="predicted"/>
<feature type="signal peptide" evidence="1">
    <location>
        <begin position="1"/>
        <end position="24"/>
    </location>
</feature>
<evidence type="ECO:0000256" key="1">
    <source>
        <dbReference type="SAM" id="SignalP"/>
    </source>
</evidence>
<keyword evidence="1" id="KW-0732">Signal</keyword>
<accession>A0A2M4D8E7</accession>
<protein>
    <submittedName>
        <fullName evidence="2">Putative secreted protein</fullName>
    </submittedName>
</protein>
<dbReference type="EMBL" id="GGFL01009676">
    <property type="protein sequence ID" value="MBW73854.1"/>
    <property type="molecule type" value="Transcribed_RNA"/>
</dbReference>
<name>A0A2M4D8E7_ANODA</name>
<evidence type="ECO:0000313" key="2">
    <source>
        <dbReference type="EMBL" id="MBW73854.1"/>
    </source>
</evidence>